<protein>
    <submittedName>
        <fullName evidence="1">Uncharacterized protein</fullName>
    </submittedName>
</protein>
<reference evidence="1 2" key="1">
    <citation type="journal article" date="2013" name="Genome Announc.">
        <title>Draft Genome Sequence of Rhodococcus opacus Strain M213 Shows a Diverse Catabolic Potential.</title>
        <authorList>
            <person name="Pathak A."/>
            <person name="Green S.J."/>
            <person name="Ogram A."/>
            <person name="Chauhan A."/>
        </authorList>
    </citation>
    <scope>NUCLEOTIDE SEQUENCE [LARGE SCALE GENOMIC DNA]</scope>
    <source>
        <strain evidence="1 2">M213</strain>
    </source>
</reference>
<name>K8X7A0_RHOOP</name>
<organism evidence="1 2">
    <name type="scientific">Rhodococcus opacus M213</name>
    <dbReference type="NCBI Taxonomy" id="1129896"/>
    <lineage>
        <taxon>Bacteria</taxon>
        <taxon>Bacillati</taxon>
        <taxon>Actinomycetota</taxon>
        <taxon>Actinomycetes</taxon>
        <taxon>Mycobacteriales</taxon>
        <taxon>Nocardiaceae</taxon>
        <taxon>Rhodococcus</taxon>
    </lineage>
</organism>
<comment type="caution">
    <text evidence="1">The sequence shown here is derived from an EMBL/GenBank/DDBJ whole genome shotgun (WGS) entry which is preliminary data.</text>
</comment>
<dbReference type="EMBL" id="AJYC02000152">
    <property type="protein sequence ID" value="EKT77439.1"/>
    <property type="molecule type" value="Genomic_DNA"/>
</dbReference>
<dbReference type="AlphaFoldDB" id="K8X7A0"/>
<sequence length="61" mass="6507">MVVEISDVIPNPIAAFEVASARCSSRLTTTAEMTRCAISGLGMSWIPHQVSRRVISSDSAV</sequence>
<dbReference type="Proteomes" id="UP000005951">
    <property type="component" value="Unassembled WGS sequence"/>
</dbReference>
<evidence type="ECO:0000313" key="1">
    <source>
        <dbReference type="EMBL" id="EKT77439.1"/>
    </source>
</evidence>
<accession>K8X7A0</accession>
<gene>
    <name evidence="1" type="ORF">WSS_A37574</name>
</gene>
<proteinExistence type="predicted"/>
<evidence type="ECO:0000313" key="2">
    <source>
        <dbReference type="Proteomes" id="UP000005951"/>
    </source>
</evidence>